<comment type="similarity">
    <text evidence="1">Belongs to the LysR transcriptional regulatory family.</text>
</comment>
<dbReference type="InterPro" id="IPR005119">
    <property type="entry name" value="LysR_subst-bd"/>
</dbReference>
<dbReference type="Gene3D" id="1.10.10.10">
    <property type="entry name" value="Winged helix-like DNA-binding domain superfamily/Winged helix DNA-binding domain"/>
    <property type="match status" value="1"/>
</dbReference>
<organism evidence="6 7">
    <name type="scientific">Arenibacterium halophilum</name>
    <dbReference type="NCBI Taxonomy" id="2583821"/>
    <lineage>
        <taxon>Bacteria</taxon>
        <taxon>Pseudomonadati</taxon>
        <taxon>Pseudomonadota</taxon>
        <taxon>Alphaproteobacteria</taxon>
        <taxon>Rhodobacterales</taxon>
        <taxon>Paracoccaceae</taxon>
        <taxon>Arenibacterium</taxon>
    </lineage>
</organism>
<keyword evidence="2" id="KW-0805">Transcription regulation</keyword>
<evidence type="ECO:0000256" key="1">
    <source>
        <dbReference type="ARBA" id="ARBA00009437"/>
    </source>
</evidence>
<dbReference type="SUPFAM" id="SSF53850">
    <property type="entry name" value="Periplasmic binding protein-like II"/>
    <property type="match status" value="1"/>
</dbReference>
<dbReference type="Pfam" id="PF00126">
    <property type="entry name" value="HTH_1"/>
    <property type="match status" value="1"/>
</dbReference>
<comment type="caution">
    <text evidence="6">The sequence shown here is derived from an EMBL/GenBank/DDBJ whole genome shotgun (WGS) entry which is preliminary data.</text>
</comment>
<dbReference type="PANTHER" id="PTHR30126:SF91">
    <property type="entry name" value="LYSR FAMILY TRANSCRIPTIONAL REGULATOR"/>
    <property type="match status" value="1"/>
</dbReference>
<dbReference type="Proteomes" id="UP001191082">
    <property type="component" value="Unassembled WGS sequence"/>
</dbReference>
<dbReference type="SUPFAM" id="SSF46785">
    <property type="entry name" value="Winged helix' DNA-binding domain"/>
    <property type="match status" value="1"/>
</dbReference>
<protein>
    <submittedName>
        <fullName evidence="6">LysR family transcriptional regulator</fullName>
    </submittedName>
</protein>
<accession>A0ABY2WZI3</accession>
<reference evidence="6 7" key="1">
    <citation type="submission" date="2019-05" db="EMBL/GenBank/DDBJ databases">
        <title>Marivita sp. nov. isolated from sea sediment.</title>
        <authorList>
            <person name="Kim W."/>
        </authorList>
    </citation>
    <scope>NUCLEOTIDE SEQUENCE [LARGE SCALE GENOMIC DNA]</scope>
    <source>
        <strain evidence="6 7">CAU 1492</strain>
    </source>
</reference>
<name>A0ABY2WZI3_9RHOB</name>
<dbReference type="CDD" id="cd05466">
    <property type="entry name" value="PBP2_LTTR_substrate"/>
    <property type="match status" value="1"/>
</dbReference>
<evidence type="ECO:0000256" key="2">
    <source>
        <dbReference type="ARBA" id="ARBA00023015"/>
    </source>
</evidence>
<evidence type="ECO:0000256" key="3">
    <source>
        <dbReference type="ARBA" id="ARBA00023125"/>
    </source>
</evidence>
<dbReference type="PRINTS" id="PR00039">
    <property type="entry name" value="HTHLYSR"/>
</dbReference>
<evidence type="ECO:0000313" key="7">
    <source>
        <dbReference type="Proteomes" id="UP001191082"/>
    </source>
</evidence>
<keyword evidence="3" id="KW-0238">DNA-binding</keyword>
<dbReference type="EMBL" id="VCPC01000006">
    <property type="protein sequence ID" value="TMV08367.1"/>
    <property type="molecule type" value="Genomic_DNA"/>
</dbReference>
<keyword evidence="7" id="KW-1185">Reference proteome</keyword>
<dbReference type="InterPro" id="IPR036390">
    <property type="entry name" value="WH_DNA-bd_sf"/>
</dbReference>
<dbReference type="RefSeq" id="WP_138865758.1">
    <property type="nucleotide sequence ID" value="NZ_VCPC01000006.1"/>
</dbReference>
<evidence type="ECO:0000259" key="5">
    <source>
        <dbReference type="PROSITE" id="PS50931"/>
    </source>
</evidence>
<dbReference type="PROSITE" id="PS50931">
    <property type="entry name" value="HTH_LYSR"/>
    <property type="match status" value="1"/>
</dbReference>
<dbReference type="InterPro" id="IPR036388">
    <property type="entry name" value="WH-like_DNA-bd_sf"/>
</dbReference>
<dbReference type="Gene3D" id="3.40.190.290">
    <property type="match status" value="1"/>
</dbReference>
<evidence type="ECO:0000313" key="6">
    <source>
        <dbReference type="EMBL" id="TMV08367.1"/>
    </source>
</evidence>
<evidence type="ECO:0000256" key="4">
    <source>
        <dbReference type="ARBA" id="ARBA00023163"/>
    </source>
</evidence>
<dbReference type="Pfam" id="PF03466">
    <property type="entry name" value="LysR_substrate"/>
    <property type="match status" value="1"/>
</dbReference>
<dbReference type="InterPro" id="IPR000847">
    <property type="entry name" value="LysR_HTH_N"/>
</dbReference>
<proteinExistence type="inferred from homology"/>
<dbReference type="PANTHER" id="PTHR30126">
    <property type="entry name" value="HTH-TYPE TRANSCRIPTIONAL REGULATOR"/>
    <property type="match status" value="1"/>
</dbReference>
<keyword evidence="4" id="KW-0804">Transcription</keyword>
<feature type="domain" description="HTH lysR-type" evidence="5">
    <location>
        <begin position="5"/>
        <end position="62"/>
    </location>
</feature>
<sequence length="318" mass="35404">MLNRVTLDQLQMLLAVAECGSFSAAARKLNRVQSAVSQSIQSLEDALEVQLFDRRQKLPRLTDAGAAILIDARRVISGADALRARARSIATVAEPEVSVAIEQVFPNEVLIESLKKFHEQFPSVSVSLYAEGLGAPEQSMLEGNAGLAIYSPARDGMPGVEMEYFGSIPISIVASKSHPLARLRHPITQSELDDHVQLTLTDRTRRYRGVVISSRSWSFIDQFNRLDFVRNGFGWCTMPTHLARPHIKSGELKELSFAIHSGKPLRFPLFVAHKSDQPPGPAATWLLEELRARFVDWSRRQPDRAIDEQSIQIRVTAA</sequence>
<gene>
    <name evidence="6" type="ORF">FGK64_20610</name>
</gene>